<comment type="caution">
    <text evidence="1">The sequence shown here is derived from an EMBL/GenBank/DDBJ whole genome shotgun (WGS) entry which is preliminary data.</text>
</comment>
<evidence type="ECO:0008006" key="3">
    <source>
        <dbReference type="Google" id="ProtNLM"/>
    </source>
</evidence>
<organism evidence="1 2">
    <name type="scientific">Streptomyces demainii</name>
    <dbReference type="NCBI Taxonomy" id="588122"/>
    <lineage>
        <taxon>Bacteria</taxon>
        <taxon>Bacillati</taxon>
        <taxon>Actinomycetota</taxon>
        <taxon>Actinomycetes</taxon>
        <taxon>Kitasatosporales</taxon>
        <taxon>Streptomycetaceae</taxon>
        <taxon>Streptomyces</taxon>
    </lineage>
</organism>
<keyword evidence="2" id="KW-1185">Reference proteome</keyword>
<accession>A0ABT9KT15</accession>
<dbReference type="RefSeq" id="WP_307110850.1">
    <property type="nucleotide sequence ID" value="NZ_JAURUE010000001.1"/>
</dbReference>
<dbReference type="Proteomes" id="UP001234880">
    <property type="component" value="Unassembled WGS sequence"/>
</dbReference>
<dbReference type="EMBL" id="JAURUE010000001">
    <property type="protein sequence ID" value="MDP9611562.1"/>
    <property type="molecule type" value="Genomic_DNA"/>
</dbReference>
<sequence>MSDTTYTRDQVADAVNAGAGLVLDGGLNLGERDEDVINLIVNAALAVLDMPGATGEDPKITLDEVMDQNYDGGAAEVRSWWSNWS</sequence>
<gene>
    <name evidence="1" type="ORF">JOF35_003839</name>
</gene>
<name>A0ABT9KT15_9ACTN</name>
<evidence type="ECO:0000313" key="2">
    <source>
        <dbReference type="Proteomes" id="UP001234880"/>
    </source>
</evidence>
<proteinExistence type="predicted"/>
<reference evidence="1 2" key="1">
    <citation type="submission" date="2023-07" db="EMBL/GenBank/DDBJ databases">
        <title>Sequencing the genomes of 1000 actinobacteria strains.</title>
        <authorList>
            <person name="Klenk H.-P."/>
        </authorList>
    </citation>
    <scope>NUCLEOTIDE SEQUENCE [LARGE SCALE GENOMIC DNA]</scope>
    <source>
        <strain evidence="1 2">DSM 41600</strain>
    </source>
</reference>
<protein>
    <recommendedName>
        <fullName evidence="3">Pterin-binding domain-containing protein</fullName>
    </recommendedName>
</protein>
<evidence type="ECO:0000313" key="1">
    <source>
        <dbReference type="EMBL" id="MDP9611562.1"/>
    </source>
</evidence>